<evidence type="ECO:0000313" key="5">
    <source>
        <dbReference type="Proteomes" id="UP000294547"/>
    </source>
</evidence>
<keyword evidence="2" id="KW-0732">Signal</keyword>
<sequence length="350" mass="37528">MPRPLRIALLAAEEGPAGLWCPSAVACATLAVRELNEAGGLLGRPVALDVLNIGTSPAAAAEAAGSAIEVHGADAIVGMFPSYARRAVAWAVGRRVPFIYTPQFEGWETDPSVVTTGETSLELLSAATRWLTGARGARRFFLCGSDYVWPRSTFSTARRLIREAGGEVVGEEYLPLEGTDFDGVLDRIRAARADVVLPYFLGADAIAFNRAFAAAGLARRMLRFSSAIDETVLYGLDENATENLYVAAAYFSTLKSRRNGAFLERYHTAYGDSPPPPNGFGESCYEGVHCLAALAEAAGTLRPADLLRHVGAAPQRRTARALDDAPRAGGRRPIHLARVDGYDFTVIDRL</sequence>
<evidence type="ECO:0000259" key="3">
    <source>
        <dbReference type="Pfam" id="PF13458"/>
    </source>
</evidence>
<dbReference type="InterPro" id="IPR028082">
    <property type="entry name" value="Peripla_BP_I"/>
</dbReference>
<dbReference type="InterPro" id="IPR028081">
    <property type="entry name" value="Leu-bd"/>
</dbReference>
<organism evidence="4 5">
    <name type="scientific">Oharaeibacter diazotrophicus</name>
    <dbReference type="NCBI Taxonomy" id="1920512"/>
    <lineage>
        <taxon>Bacteria</taxon>
        <taxon>Pseudomonadati</taxon>
        <taxon>Pseudomonadota</taxon>
        <taxon>Alphaproteobacteria</taxon>
        <taxon>Hyphomicrobiales</taxon>
        <taxon>Pleomorphomonadaceae</taxon>
        <taxon>Oharaeibacter</taxon>
    </lineage>
</organism>
<protein>
    <submittedName>
        <fullName evidence="4">Amino acid/amide ABC transporter substrate-binding protein (HAAT family)</fullName>
    </submittedName>
</protein>
<dbReference type="AlphaFoldDB" id="A0A4R6R5V3"/>
<keyword evidence="5" id="KW-1185">Reference proteome</keyword>
<dbReference type="PANTHER" id="PTHR47628">
    <property type="match status" value="1"/>
</dbReference>
<dbReference type="SUPFAM" id="SSF53822">
    <property type="entry name" value="Periplasmic binding protein-like I"/>
    <property type="match status" value="1"/>
</dbReference>
<dbReference type="PANTHER" id="PTHR47628:SF1">
    <property type="entry name" value="ALIPHATIC AMIDASE EXPRESSION-REGULATING PROTEIN"/>
    <property type="match status" value="1"/>
</dbReference>
<evidence type="ECO:0000256" key="1">
    <source>
        <dbReference type="ARBA" id="ARBA00010062"/>
    </source>
</evidence>
<dbReference type="Gene3D" id="3.40.50.2300">
    <property type="match status" value="2"/>
</dbReference>
<dbReference type="EMBL" id="SNXY01000013">
    <property type="protein sequence ID" value="TDP81124.1"/>
    <property type="molecule type" value="Genomic_DNA"/>
</dbReference>
<dbReference type="PROSITE" id="PS51257">
    <property type="entry name" value="PROKAR_LIPOPROTEIN"/>
    <property type="match status" value="1"/>
</dbReference>
<accession>A0A4R6R5V3</accession>
<proteinExistence type="inferred from homology"/>
<comment type="similarity">
    <text evidence="1">Belongs to the leucine-binding protein family.</text>
</comment>
<feature type="domain" description="Leucine-binding protein" evidence="3">
    <location>
        <begin position="4"/>
        <end position="308"/>
    </location>
</feature>
<dbReference type="OrthoDB" id="9803275at2"/>
<dbReference type="Pfam" id="PF13458">
    <property type="entry name" value="Peripla_BP_6"/>
    <property type="match status" value="1"/>
</dbReference>
<comment type="caution">
    <text evidence="4">The sequence shown here is derived from an EMBL/GenBank/DDBJ whole genome shotgun (WGS) entry which is preliminary data.</text>
</comment>
<dbReference type="CDD" id="cd06358">
    <property type="entry name" value="PBP1_NHase"/>
    <property type="match status" value="1"/>
</dbReference>
<dbReference type="Proteomes" id="UP000294547">
    <property type="component" value="Unassembled WGS sequence"/>
</dbReference>
<dbReference type="RefSeq" id="WP_126542059.1">
    <property type="nucleotide sequence ID" value="NZ_BSPM01000003.1"/>
</dbReference>
<gene>
    <name evidence="4" type="ORF">EDD54_4457</name>
</gene>
<evidence type="ECO:0000313" key="4">
    <source>
        <dbReference type="EMBL" id="TDP81124.1"/>
    </source>
</evidence>
<name>A0A4R6R5V3_9HYPH</name>
<evidence type="ECO:0000256" key="2">
    <source>
        <dbReference type="ARBA" id="ARBA00022729"/>
    </source>
</evidence>
<reference evidence="4 5" key="1">
    <citation type="submission" date="2019-03" db="EMBL/GenBank/DDBJ databases">
        <title>Genomic Encyclopedia of Type Strains, Phase IV (KMG-IV): sequencing the most valuable type-strain genomes for metagenomic binning, comparative biology and taxonomic classification.</title>
        <authorList>
            <person name="Goeker M."/>
        </authorList>
    </citation>
    <scope>NUCLEOTIDE SEQUENCE [LARGE SCALE GENOMIC DNA]</scope>
    <source>
        <strain evidence="4 5">DSM 102969</strain>
    </source>
</reference>